<dbReference type="PROSITE" id="PS00455">
    <property type="entry name" value="AMP_BINDING"/>
    <property type="match status" value="2"/>
</dbReference>
<sequence length="1759" mass="194265">MNARLISHRSYPVNMVTHLLALASTRPNDTALIVVRPENSQSGAAVDTKISYRALDRHVRALAAILQERFAAGERALLLLDNDEHYVIGFFACLYAGLIAVPVFPPESTRERHLARLLAIATDAKACCVLTTSEILPLIGSAEQFAQVSMVAVDAVKPDEAFAWHPHVPRDDDIAFLQYTSGSTSMPKGVMVSHGNLMANARALEEGMSMNAEDIWLSWLPLYHDMGLIGGLLQPVYRGIPAILMTPRFFIERPVRWLEAISRHRATVSGAPDFAFRLCVERVRDAQMRELDLSSWRIAFSGAEPVRYDTTSAFIERFAPVGFAANAIYPCYGLAEATLFVTGGTRGDGMEAHHFSAEMLAQGNAEVVEHGTPLVACGMPVSHHAIRIVEPETLDPLTDGSIGEIWTNGPSLACGYWQRPGETADTFVSHEGRRWLRTGDLGFVHAGQLYIAGRRKDLIIVRGQNIYPQDLEQIVEEEVEAARKGRVAAFPVDTAEGEGIGVAVEISRGMQKLVSVETLVKALSEAVSASCHEPLSVIVLLNPGALPKTSSGKLQRAACRQGWRERTLDAYAIYEHGSYLLGGGIQPVQALTDETEIALAAIWETVLKRTGLVREDHFFAIGGNSLAAVQAAARIADRWEIDFPVRSLFESSRLHECAMEIKHRLATGTPRRNADIRILPTEYRAHSLPLSFGQQRQWFLWQLDPSSTAYHIKHALRLTGMLDIQALHAGFDGLMERHESLRTVFRPGKDGAAEQVIQPVLQIDIVHLDLRQVAVSEREMQAAQEAQRIVATPFDLTQGPLLRVALLRIADQENILVIVMHHIVSDGASMQILVDEFAARYLAHVQGKSVHLEALPIQYSDYAIWQRGWLDAGERGRQLAYWRDYLGNVHPVLALPADHPRKPIAHYQAARHAFDLPADLVSALRRMAQDRGATLFMALLAGFNALLYRHTGQQDIRVGVPIANRNRVETSSLIGFFVNTQVLRSEIHGRMVLADVLNQVREAAIDAQACQDLPFEQLVEALQPERSLSHSPLFQVTINHLRRDYRALQQLPGLTMTGYDLAEQAAQFELILETIESPDGGVQASFIHASELFDSRTVERLARHYVHILRMLAGQPERSIADIDLLSESDKGQLRAWGIHDQRFAATQPVHQLIERQAEKCPDAVAVIFDSTELSYAELNRRSNRLAHRLIGLGVKPEVRVGIAVERSLEMIVGLLAVLKAGGGYVPFDPEYPRDRLNYMMEDSDIQLLLTQNSVKARIPRPSKLDVLGIDTLDLSVGIETNPDVALHGENSAYVIYTSGSTGRPKGVVVPHGPLAMHLTAISEIYDVQPGDRELMFFSLNFDAAAEQWMTPLCGGATIVLSSARGLASDHFTDLITTHRVTTLHLPPAYLRLLLPIERGNGASVRTCIAGGEAWFAADLAATQAAFKNVRLVNAYGPTETIITPTAWTGNAAAGIDGDYAPIGRPVGDRNAYVLDEELNLVPPGITGELYIGGSGLARGYLNRPALTGERFVADPFSQTGGRLYRTGDRVRWRMDGQLEYVGRLDHQIKVRGFRIELGEIEAQLLAQTGVRDAAVVAQESRNGTRLIAYVAAHAGILLNSALLKTALGTVLPEYMLPSLFVFLDVLPLSPNGKVDRMGLPPPEQLNEQDYDPPISRMETLISDVLAEILEIPRVGLHNNFFDLGGHSLLLIKVQCKLEERLSTRIAIIDLFKYTTVASLAKFLGQERTEHVSLPHHQERAQRQRGAFIQRKPKAGRIH</sequence>
<comment type="caution">
    <text evidence="8">The sequence shown here is derived from an EMBL/GenBank/DDBJ whole genome shotgun (WGS) entry which is preliminary data.</text>
</comment>
<dbReference type="Gene3D" id="3.40.50.12780">
    <property type="entry name" value="N-terminal domain of ligase-like"/>
    <property type="match status" value="1"/>
</dbReference>
<evidence type="ECO:0000259" key="7">
    <source>
        <dbReference type="PROSITE" id="PS50075"/>
    </source>
</evidence>
<dbReference type="Gene3D" id="3.30.559.10">
    <property type="entry name" value="Chloramphenicol acetyltransferase-like domain"/>
    <property type="match status" value="1"/>
</dbReference>
<feature type="domain" description="Carrier" evidence="7">
    <location>
        <begin position="590"/>
        <end position="665"/>
    </location>
</feature>
<dbReference type="Pfam" id="PF00550">
    <property type="entry name" value="PP-binding"/>
    <property type="match status" value="2"/>
</dbReference>
<dbReference type="SUPFAM" id="SSF56801">
    <property type="entry name" value="Acetyl-CoA synthetase-like"/>
    <property type="match status" value="2"/>
</dbReference>
<dbReference type="NCBIfam" id="TIGR01733">
    <property type="entry name" value="AA-adenyl-dom"/>
    <property type="match status" value="1"/>
</dbReference>
<dbReference type="Gene3D" id="1.10.1200.10">
    <property type="entry name" value="ACP-like"/>
    <property type="match status" value="2"/>
</dbReference>
<dbReference type="PROSITE" id="PS00012">
    <property type="entry name" value="PHOSPHOPANTETHEINE"/>
    <property type="match status" value="1"/>
</dbReference>
<dbReference type="Gene3D" id="3.30.559.30">
    <property type="entry name" value="Nonribosomal peptide synthetase, condensation domain"/>
    <property type="match status" value="1"/>
</dbReference>
<dbReference type="RefSeq" id="WP_074631803.1">
    <property type="nucleotide sequence ID" value="NZ_FNKY01000001.1"/>
</dbReference>
<dbReference type="EMBL" id="FNKY01000001">
    <property type="protein sequence ID" value="SDQ61290.1"/>
    <property type="molecule type" value="Genomic_DNA"/>
</dbReference>
<dbReference type="Gene3D" id="3.40.50.980">
    <property type="match status" value="2"/>
</dbReference>
<evidence type="ECO:0000256" key="6">
    <source>
        <dbReference type="SAM" id="MobiDB-lite"/>
    </source>
</evidence>
<dbReference type="SUPFAM" id="SSF52777">
    <property type="entry name" value="CoA-dependent acyltransferases"/>
    <property type="match status" value="2"/>
</dbReference>
<reference evidence="8 9" key="1">
    <citation type="submission" date="2016-10" db="EMBL/GenBank/DDBJ databases">
        <authorList>
            <person name="Varghese N."/>
            <person name="Submissions S."/>
        </authorList>
    </citation>
    <scope>NUCLEOTIDE SEQUENCE [LARGE SCALE GENOMIC DNA]</scope>
    <source>
        <strain evidence="8 9">Nl1</strain>
    </source>
</reference>
<dbReference type="InterPro" id="IPR040097">
    <property type="entry name" value="FAAL/FAAC"/>
</dbReference>
<dbReference type="CDD" id="cd19531">
    <property type="entry name" value="LCL_NRPS-like"/>
    <property type="match status" value="1"/>
</dbReference>
<evidence type="ECO:0000256" key="4">
    <source>
        <dbReference type="ARBA" id="ARBA00022832"/>
    </source>
</evidence>
<organism evidence="8 9">
    <name type="scientific">Nitrosospira multiformis</name>
    <dbReference type="NCBI Taxonomy" id="1231"/>
    <lineage>
        <taxon>Bacteria</taxon>
        <taxon>Pseudomonadati</taxon>
        <taxon>Pseudomonadota</taxon>
        <taxon>Betaproteobacteria</taxon>
        <taxon>Nitrosomonadales</taxon>
        <taxon>Nitrosomonadaceae</taxon>
        <taxon>Nitrosospira</taxon>
    </lineage>
</organism>
<feature type="domain" description="Carrier" evidence="7">
    <location>
        <begin position="1653"/>
        <end position="1728"/>
    </location>
</feature>
<name>A0ABY0TD17_9PROT</name>
<dbReference type="InterPro" id="IPR000873">
    <property type="entry name" value="AMP-dep_synth/lig_dom"/>
</dbReference>
<evidence type="ECO:0000256" key="5">
    <source>
        <dbReference type="ARBA" id="ARBA00023098"/>
    </source>
</evidence>
<dbReference type="InterPro" id="IPR009081">
    <property type="entry name" value="PP-bd_ACP"/>
</dbReference>
<keyword evidence="2" id="KW-0596">Phosphopantetheine</keyword>
<feature type="region of interest" description="Disordered" evidence="6">
    <location>
        <begin position="1731"/>
        <end position="1759"/>
    </location>
</feature>
<keyword evidence="3" id="KW-0597">Phosphoprotein</keyword>
<dbReference type="Proteomes" id="UP000183471">
    <property type="component" value="Unassembled WGS sequence"/>
</dbReference>
<dbReference type="InterPro" id="IPR020845">
    <property type="entry name" value="AMP-binding_CS"/>
</dbReference>
<dbReference type="Pfam" id="PF00501">
    <property type="entry name" value="AMP-binding"/>
    <property type="match status" value="2"/>
</dbReference>
<evidence type="ECO:0000313" key="9">
    <source>
        <dbReference type="Proteomes" id="UP000183471"/>
    </source>
</evidence>
<proteinExistence type="predicted"/>
<dbReference type="PANTHER" id="PTHR45527:SF1">
    <property type="entry name" value="FATTY ACID SYNTHASE"/>
    <property type="match status" value="1"/>
</dbReference>
<dbReference type="InterPro" id="IPR006162">
    <property type="entry name" value="Ppantetheine_attach_site"/>
</dbReference>
<dbReference type="InterPro" id="IPR023213">
    <property type="entry name" value="CAT-like_dom_sf"/>
</dbReference>
<evidence type="ECO:0000256" key="1">
    <source>
        <dbReference type="ARBA" id="ARBA00001957"/>
    </source>
</evidence>
<protein>
    <submittedName>
        <fullName evidence="8">Amino acid adenylation domain-containing protein</fullName>
    </submittedName>
</protein>
<feature type="compositionally biased region" description="Basic and acidic residues" evidence="6">
    <location>
        <begin position="1731"/>
        <end position="1742"/>
    </location>
</feature>
<dbReference type="Gene3D" id="3.30.300.30">
    <property type="match status" value="2"/>
</dbReference>
<dbReference type="SUPFAM" id="SSF47336">
    <property type="entry name" value="ACP-like"/>
    <property type="match status" value="2"/>
</dbReference>
<dbReference type="CDD" id="cd17649">
    <property type="entry name" value="A_NRPS_PvdJ-like"/>
    <property type="match status" value="1"/>
</dbReference>
<keyword evidence="4" id="KW-0276">Fatty acid metabolism</keyword>
<evidence type="ECO:0000313" key="8">
    <source>
        <dbReference type="EMBL" id="SDQ61290.1"/>
    </source>
</evidence>
<dbReference type="InterPro" id="IPR036736">
    <property type="entry name" value="ACP-like_sf"/>
</dbReference>
<evidence type="ECO:0000256" key="3">
    <source>
        <dbReference type="ARBA" id="ARBA00022553"/>
    </source>
</evidence>
<dbReference type="InterPro" id="IPR045851">
    <property type="entry name" value="AMP-bd_C_sf"/>
</dbReference>
<dbReference type="Pfam" id="PF00668">
    <property type="entry name" value="Condensation"/>
    <property type="match status" value="1"/>
</dbReference>
<dbReference type="SMART" id="SM00823">
    <property type="entry name" value="PKS_PP"/>
    <property type="match status" value="2"/>
</dbReference>
<keyword evidence="9" id="KW-1185">Reference proteome</keyword>
<dbReference type="PROSITE" id="PS50075">
    <property type="entry name" value="CARRIER"/>
    <property type="match status" value="2"/>
</dbReference>
<dbReference type="InterPro" id="IPR001242">
    <property type="entry name" value="Condensation_dom"/>
</dbReference>
<dbReference type="InterPro" id="IPR025110">
    <property type="entry name" value="AMP-bd_C"/>
</dbReference>
<dbReference type="InterPro" id="IPR042099">
    <property type="entry name" value="ANL_N_sf"/>
</dbReference>
<evidence type="ECO:0000256" key="2">
    <source>
        <dbReference type="ARBA" id="ARBA00022450"/>
    </source>
</evidence>
<dbReference type="PANTHER" id="PTHR45527">
    <property type="entry name" value="NONRIBOSOMAL PEPTIDE SYNTHETASE"/>
    <property type="match status" value="1"/>
</dbReference>
<dbReference type="InterPro" id="IPR020806">
    <property type="entry name" value="PKS_PP-bd"/>
</dbReference>
<comment type="cofactor">
    <cofactor evidence="1">
        <name>pantetheine 4'-phosphate</name>
        <dbReference type="ChEBI" id="CHEBI:47942"/>
    </cofactor>
</comment>
<dbReference type="CDD" id="cd05931">
    <property type="entry name" value="FAAL"/>
    <property type="match status" value="1"/>
</dbReference>
<dbReference type="InterPro" id="IPR010071">
    <property type="entry name" value="AA_adenyl_dom"/>
</dbReference>
<dbReference type="Gene3D" id="2.30.38.10">
    <property type="entry name" value="Luciferase, Domain 3"/>
    <property type="match status" value="1"/>
</dbReference>
<gene>
    <name evidence="8" type="ORF">SAMN05216402_1548</name>
</gene>
<dbReference type="Pfam" id="PF13193">
    <property type="entry name" value="AMP-binding_C"/>
    <property type="match status" value="1"/>
</dbReference>
<accession>A0ABY0TD17</accession>
<keyword evidence="5" id="KW-0443">Lipid metabolism</keyword>